<sequence length="30" mass="3581">MVIFMLYNNNNNNNKAFYSQASWGRLKMNP</sequence>
<reference evidence="1" key="2">
    <citation type="journal article" date="2015" name="Data Brief">
        <title>Shoot transcriptome of the giant reed, Arundo donax.</title>
        <authorList>
            <person name="Barrero R.A."/>
            <person name="Guerrero F.D."/>
            <person name="Moolhuijzen P."/>
            <person name="Goolsby J.A."/>
            <person name="Tidwell J."/>
            <person name="Bellgard S.E."/>
            <person name="Bellgard M.I."/>
        </authorList>
    </citation>
    <scope>NUCLEOTIDE SEQUENCE</scope>
    <source>
        <tissue evidence="1">Shoot tissue taken approximately 20 cm above the soil surface</tissue>
    </source>
</reference>
<evidence type="ECO:0000313" key="1">
    <source>
        <dbReference type="EMBL" id="JAD17954.1"/>
    </source>
</evidence>
<protein>
    <submittedName>
        <fullName evidence="1">Uncharacterized protein</fullName>
    </submittedName>
</protein>
<organism evidence="1">
    <name type="scientific">Arundo donax</name>
    <name type="common">Giant reed</name>
    <name type="synonym">Donax arundinaceus</name>
    <dbReference type="NCBI Taxonomy" id="35708"/>
    <lineage>
        <taxon>Eukaryota</taxon>
        <taxon>Viridiplantae</taxon>
        <taxon>Streptophyta</taxon>
        <taxon>Embryophyta</taxon>
        <taxon>Tracheophyta</taxon>
        <taxon>Spermatophyta</taxon>
        <taxon>Magnoliopsida</taxon>
        <taxon>Liliopsida</taxon>
        <taxon>Poales</taxon>
        <taxon>Poaceae</taxon>
        <taxon>PACMAD clade</taxon>
        <taxon>Arundinoideae</taxon>
        <taxon>Arundineae</taxon>
        <taxon>Arundo</taxon>
    </lineage>
</organism>
<dbReference type="AlphaFoldDB" id="A0A0A8XVB6"/>
<accession>A0A0A8XVB6</accession>
<proteinExistence type="predicted"/>
<reference evidence="1" key="1">
    <citation type="submission" date="2014-09" db="EMBL/GenBank/DDBJ databases">
        <authorList>
            <person name="Magalhaes I.L.F."/>
            <person name="Oliveira U."/>
            <person name="Santos F.R."/>
            <person name="Vidigal T.H.D.A."/>
            <person name="Brescovit A.D."/>
            <person name="Santos A.J."/>
        </authorList>
    </citation>
    <scope>NUCLEOTIDE SEQUENCE</scope>
    <source>
        <tissue evidence="1">Shoot tissue taken approximately 20 cm above the soil surface</tissue>
    </source>
</reference>
<dbReference type="EMBL" id="GBRH01279941">
    <property type="protein sequence ID" value="JAD17954.1"/>
    <property type="molecule type" value="Transcribed_RNA"/>
</dbReference>
<name>A0A0A8XVB6_ARUDO</name>